<dbReference type="PRINTS" id="PR00081">
    <property type="entry name" value="GDHRDH"/>
</dbReference>
<dbReference type="InterPro" id="IPR020904">
    <property type="entry name" value="Sc_DH/Rdtase_CS"/>
</dbReference>
<gene>
    <name evidence="2" type="ORF">MANES_S061800</name>
</gene>
<protein>
    <recommendedName>
        <fullName evidence="3">3-oxoacyl-[acyl-carrier-protein] reductase</fullName>
    </recommendedName>
</protein>
<name>A0A199UAU3_MANES</name>
<dbReference type="STRING" id="3983.A0A199UAU3"/>
<dbReference type="EMBL" id="KV450683">
    <property type="protein sequence ID" value="OAY21731.1"/>
    <property type="molecule type" value="Genomic_DNA"/>
</dbReference>
<evidence type="ECO:0000313" key="2">
    <source>
        <dbReference type="EMBL" id="OAY21731.1"/>
    </source>
</evidence>
<dbReference type="AlphaFoldDB" id="A0A199UAU3"/>
<proteinExistence type="inferred from homology"/>
<organism evidence="2">
    <name type="scientific">Manihot esculenta</name>
    <name type="common">Cassava</name>
    <name type="synonym">Jatropha manihot</name>
    <dbReference type="NCBI Taxonomy" id="3983"/>
    <lineage>
        <taxon>Eukaryota</taxon>
        <taxon>Viridiplantae</taxon>
        <taxon>Streptophyta</taxon>
        <taxon>Embryophyta</taxon>
        <taxon>Tracheophyta</taxon>
        <taxon>Spermatophyta</taxon>
        <taxon>Magnoliopsida</taxon>
        <taxon>eudicotyledons</taxon>
        <taxon>Gunneridae</taxon>
        <taxon>Pentapetalae</taxon>
        <taxon>rosids</taxon>
        <taxon>fabids</taxon>
        <taxon>Malpighiales</taxon>
        <taxon>Euphorbiaceae</taxon>
        <taxon>Crotonoideae</taxon>
        <taxon>Manihoteae</taxon>
        <taxon>Manihot</taxon>
    </lineage>
</organism>
<dbReference type="OMA" id="FPQWGAY"/>
<dbReference type="PRINTS" id="PR00080">
    <property type="entry name" value="SDRFAMILY"/>
</dbReference>
<evidence type="ECO:0000256" key="1">
    <source>
        <dbReference type="RuleBase" id="RU000363"/>
    </source>
</evidence>
<evidence type="ECO:0008006" key="3">
    <source>
        <dbReference type="Google" id="ProtNLM"/>
    </source>
</evidence>
<reference evidence="2" key="1">
    <citation type="submission" date="2016-02" db="EMBL/GenBank/DDBJ databases">
        <title>WGS assembly of Manihot esculenta.</title>
        <authorList>
            <person name="Bredeson J.V."/>
            <person name="Prochnik S.E."/>
            <person name="Lyons J.B."/>
            <person name="Schmutz J."/>
            <person name="Grimwood J."/>
            <person name="Vrebalov J."/>
            <person name="Bart R.S."/>
            <person name="Amuge T."/>
            <person name="Ferguson M.E."/>
            <person name="Green R."/>
            <person name="Putnam N."/>
            <person name="Stites J."/>
            <person name="Rounsley S."/>
            <person name="Rokhsar D.S."/>
        </authorList>
    </citation>
    <scope>NUCLEOTIDE SEQUENCE [LARGE SCALE GENOMIC DNA]</scope>
    <source>
        <tissue evidence="2">Leaf</tissue>
    </source>
</reference>
<dbReference type="SUPFAM" id="SSF51735">
    <property type="entry name" value="NAD(P)-binding Rossmann-fold domains"/>
    <property type="match status" value="1"/>
</dbReference>
<accession>A0A199UAU3</accession>
<dbReference type="PROSITE" id="PS00061">
    <property type="entry name" value="ADH_SHORT"/>
    <property type="match status" value="1"/>
</dbReference>
<dbReference type="FunFam" id="3.40.50.720:FF:000084">
    <property type="entry name" value="Short-chain dehydrogenase reductase"/>
    <property type="match status" value="1"/>
</dbReference>
<dbReference type="PANTHER" id="PTHR44375">
    <property type="entry name" value="BETA-KETOACYL-ACP REDUCTASE-LIKE PROTEIN-RELATED"/>
    <property type="match status" value="1"/>
</dbReference>
<comment type="similarity">
    <text evidence="1">Belongs to the short-chain dehydrogenases/reductases (SDR) family.</text>
</comment>
<dbReference type="OrthoDB" id="47007at2759"/>
<dbReference type="InterPro" id="IPR036291">
    <property type="entry name" value="NAD(P)-bd_dom_sf"/>
</dbReference>
<dbReference type="Gene3D" id="3.40.50.720">
    <property type="entry name" value="NAD(P)-binding Rossmann-like Domain"/>
    <property type="match status" value="1"/>
</dbReference>
<dbReference type="InterPro" id="IPR002347">
    <property type="entry name" value="SDR_fam"/>
</dbReference>
<dbReference type="Pfam" id="PF00106">
    <property type="entry name" value="adh_short"/>
    <property type="match status" value="1"/>
</dbReference>
<dbReference type="Gramene" id="Manes.08G060801.1.v8.1">
    <property type="protein sequence ID" value="Manes.08G060801.1.v8.1.CDS"/>
    <property type="gene ID" value="Manes.08G060801.v8.1"/>
</dbReference>
<dbReference type="CDD" id="cd05233">
    <property type="entry name" value="SDR_c"/>
    <property type="match status" value="1"/>
</dbReference>
<dbReference type="PANTHER" id="PTHR44375:SF2">
    <property type="entry name" value="BETA-KETOACYL-ACP REDUCTASE-LIKE PROTEIN-RELATED"/>
    <property type="match status" value="1"/>
</dbReference>
<sequence length="287" mass="30831">MADQLSAQLEPWYNLQNKVVLVTGASSGLGRDFCLNLAKAGCRIVAAARRVDRLKSLCQEINQLPSLSSPNDRPNSARRAIAVELDVCADGATIDRCVQMAWEAFGGIDALVNNAGVRGSVKTPLDLSEQEWDHAVRTNLTGSWLVSKSVCIRMRDSKRGGSIINISSIAGLHRGQLPGAVAYASSKAGLNAMTKVMALELGVHKIRVNSISPGLFKSEITEGLMQKEWLNNVALRTVPLQEFGTSDPALTSLVRYLIHDSSEYVTGNIFIVDAGATLPGVPIFSSL</sequence>